<dbReference type="PRINTS" id="PR00038">
    <property type="entry name" value="HTHLUXR"/>
</dbReference>
<dbReference type="SMART" id="SM00421">
    <property type="entry name" value="HTH_LUXR"/>
    <property type="match status" value="1"/>
</dbReference>
<evidence type="ECO:0000256" key="1">
    <source>
        <dbReference type="ARBA" id="ARBA00022741"/>
    </source>
</evidence>
<dbReference type="GO" id="GO:0003677">
    <property type="term" value="F:DNA binding"/>
    <property type="evidence" value="ECO:0007669"/>
    <property type="project" value="InterPro"/>
</dbReference>
<reference evidence="4 5" key="1">
    <citation type="submission" date="2018-08" db="EMBL/GenBank/DDBJ databases">
        <title>Cellulomonas rhizosphaerae sp. nov., a novel actinomycete isolated from soil.</title>
        <authorList>
            <person name="Tian Y."/>
        </authorList>
    </citation>
    <scope>NUCLEOTIDE SEQUENCE [LARGE SCALE GENOMIC DNA]</scope>
    <source>
        <strain evidence="4 5">NEAU-TCZ24</strain>
    </source>
</reference>
<dbReference type="AlphaFoldDB" id="A0A413RJG3"/>
<proteinExistence type="predicted"/>
<dbReference type="Pfam" id="PF00196">
    <property type="entry name" value="GerE"/>
    <property type="match status" value="1"/>
</dbReference>
<organism evidence="4 5">
    <name type="scientific">Cellulomonas rhizosphaerae</name>
    <dbReference type="NCBI Taxonomy" id="2293719"/>
    <lineage>
        <taxon>Bacteria</taxon>
        <taxon>Bacillati</taxon>
        <taxon>Actinomycetota</taxon>
        <taxon>Actinomycetes</taxon>
        <taxon>Micrococcales</taxon>
        <taxon>Cellulomonadaceae</taxon>
        <taxon>Cellulomonas</taxon>
    </lineage>
</organism>
<name>A0A413RJG3_9CELL</name>
<protein>
    <submittedName>
        <fullName evidence="4">Helix-turn-helix transcriptional regulator</fullName>
    </submittedName>
</protein>
<sequence length="906" mass="94908">MTTVAAPLLGRADELRRLGATITAARNGTSGTLLVRGDPGMGKSALLAAATHDLPDVRILRSDGYEAESTMAFAGVHRLVLQLADEQAALPDRQRAALAVATGTSDGDPPDRFLVGLGLLGLLAAAARRQTLVCVVDDAHWLDLESREVLAFVARRLQAERVALLLAARGAADLPGLPDLELAGLDAVAAAALADRSVEGGVVDPRVASSIAAATGGNPLALIDLSPELAAGGVVGAEPYPVPIGSRLEAHYLAQVRGLPGPTRAWLAVAAAESSGEPSLVAQACAALDIAAHAGEPAETAGLVVAGRTIEFRHPLVRAAVYGALPGPRRREIHAALAGASAAEGAHELEVWHAAAAVVGTDEAVAARLGAAADRAGMRGGLASRARLLERAAELSPPGPGRDARLLDAAEAAAAVGAAHHSIALLDRLDPDQLDRVGRGRAIATRALLATFMADPAGIVAGTANLLRAAGAFHGVDPAREQRTLIRAFEVALPAEWLMQGVTLDELGHRLAAGADVAPGPRASALRGLSAHILLPYEQAVPAMRAALATIAEIPDAELLDVGYFGIALSMALWDERSCIDDLERAARVAREAGSLQMLDASLWLLSLVELVRGDPAAAGRYVEQVRELRRAMGYPAEQVVNVAYLAWAGAPREQIQAIADALVPMGFGGAWTVAMTGLSVRDIAEGHYRDAYERLRPMIERPFLQVTYGQLPDYVEAAVRSGHVAAARETADQLDAFARASGTPWIRGLAARSAALLAPPDEAEALYLAAIGWLGRSATPADLARAHLVYGEWLRREKRRVDAREHLRVAVAAFERIEAPAFARRAATELAATGEHVPPRGDGASVDLTPREATIARRAAAGETNAEIGAALFISANTVDYHLRKVFRKLGVTSRRQLAQVLPRP</sequence>
<dbReference type="Gene3D" id="1.10.10.10">
    <property type="entry name" value="Winged helix-like DNA-binding domain superfamily/Winged helix DNA-binding domain"/>
    <property type="match status" value="1"/>
</dbReference>
<accession>A0A413RJG3</accession>
<evidence type="ECO:0000259" key="3">
    <source>
        <dbReference type="PROSITE" id="PS50043"/>
    </source>
</evidence>
<evidence type="ECO:0000313" key="4">
    <source>
        <dbReference type="EMBL" id="RHA38624.1"/>
    </source>
</evidence>
<comment type="caution">
    <text evidence="4">The sequence shown here is derived from an EMBL/GenBank/DDBJ whole genome shotgun (WGS) entry which is preliminary data.</text>
</comment>
<dbReference type="GO" id="GO:0006355">
    <property type="term" value="P:regulation of DNA-templated transcription"/>
    <property type="evidence" value="ECO:0007669"/>
    <property type="project" value="InterPro"/>
</dbReference>
<dbReference type="InterPro" id="IPR016032">
    <property type="entry name" value="Sig_transdc_resp-reg_C-effctor"/>
</dbReference>
<dbReference type="OrthoDB" id="483at2"/>
<dbReference type="Pfam" id="PF13191">
    <property type="entry name" value="AAA_16"/>
    <property type="match status" value="1"/>
</dbReference>
<dbReference type="CDD" id="cd06170">
    <property type="entry name" value="LuxR_C_like"/>
    <property type="match status" value="1"/>
</dbReference>
<dbReference type="InterPro" id="IPR036388">
    <property type="entry name" value="WH-like_DNA-bd_sf"/>
</dbReference>
<dbReference type="Proteomes" id="UP000283374">
    <property type="component" value="Unassembled WGS sequence"/>
</dbReference>
<dbReference type="InterPro" id="IPR000792">
    <property type="entry name" value="Tscrpt_reg_LuxR_C"/>
</dbReference>
<dbReference type="GO" id="GO:0005737">
    <property type="term" value="C:cytoplasm"/>
    <property type="evidence" value="ECO:0007669"/>
    <property type="project" value="TreeGrafter"/>
</dbReference>
<dbReference type="SUPFAM" id="SSF52540">
    <property type="entry name" value="P-loop containing nucleoside triphosphate hydrolases"/>
    <property type="match status" value="1"/>
</dbReference>
<evidence type="ECO:0000313" key="5">
    <source>
        <dbReference type="Proteomes" id="UP000283374"/>
    </source>
</evidence>
<evidence type="ECO:0000256" key="2">
    <source>
        <dbReference type="ARBA" id="ARBA00022840"/>
    </source>
</evidence>
<keyword evidence="1" id="KW-0547">Nucleotide-binding</keyword>
<dbReference type="PANTHER" id="PTHR16305">
    <property type="entry name" value="TESTICULAR SOLUBLE ADENYLYL CYCLASE"/>
    <property type="match status" value="1"/>
</dbReference>
<dbReference type="SUPFAM" id="SSF46894">
    <property type="entry name" value="C-terminal effector domain of the bipartite response regulators"/>
    <property type="match status" value="1"/>
</dbReference>
<dbReference type="PANTHER" id="PTHR16305:SF35">
    <property type="entry name" value="TRANSCRIPTIONAL ACTIVATOR DOMAIN"/>
    <property type="match status" value="1"/>
</dbReference>
<dbReference type="GO" id="GO:0005524">
    <property type="term" value="F:ATP binding"/>
    <property type="evidence" value="ECO:0007669"/>
    <property type="project" value="UniProtKB-KW"/>
</dbReference>
<dbReference type="GO" id="GO:0004016">
    <property type="term" value="F:adenylate cyclase activity"/>
    <property type="evidence" value="ECO:0007669"/>
    <property type="project" value="TreeGrafter"/>
</dbReference>
<keyword evidence="2" id="KW-0067">ATP-binding</keyword>
<dbReference type="EMBL" id="QWKP01000212">
    <property type="protein sequence ID" value="RHA38624.1"/>
    <property type="molecule type" value="Genomic_DNA"/>
</dbReference>
<gene>
    <name evidence="4" type="ORF">D1825_13565</name>
</gene>
<dbReference type="InterPro" id="IPR041664">
    <property type="entry name" value="AAA_16"/>
</dbReference>
<dbReference type="PROSITE" id="PS50043">
    <property type="entry name" value="HTH_LUXR_2"/>
    <property type="match status" value="1"/>
</dbReference>
<keyword evidence="5" id="KW-1185">Reference proteome</keyword>
<dbReference type="InterPro" id="IPR027417">
    <property type="entry name" value="P-loop_NTPase"/>
</dbReference>
<feature type="domain" description="HTH luxR-type" evidence="3">
    <location>
        <begin position="842"/>
        <end position="906"/>
    </location>
</feature>